<protein>
    <submittedName>
        <fullName evidence="3">Uncharacterized protein</fullName>
    </submittedName>
</protein>
<evidence type="ECO:0000313" key="3">
    <source>
        <dbReference type="EMBL" id="AKT38347.1"/>
    </source>
</evidence>
<sequence>MALSQRTRLLLAATAIALASFGLGLLAARQGDGSGPASAPPEPSTSSSFPNYVVLDAGKAEPRIALDPDRVELLPDASLRLDLPDGFGGGSP</sequence>
<gene>
    <name evidence="3" type="ORF">CMC5_024930</name>
</gene>
<name>A0A0K1ECD8_CHOCO</name>
<dbReference type="KEGG" id="ccro:CMC5_024930"/>
<evidence type="ECO:0000256" key="2">
    <source>
        <dbReference type="SAM" id="SignalP"/>
    </source>
</evidence>
<feature type="signal peptide" evidence="2">
    <location>
        <begin position="1"/>
        <end position="27"/>
    </location>
</feature>
<proteinExistence type="predicted"/>
<keyword evidence="4" id="KW-1185">Reference proteome</keyword>
<organism evidence="3 4">
    <name type="scientific">Chondromyces crocatus</name>
    <dbReference type="NCBI Taxonomy" id="52"/>
    <lineage>
        <taxon>Bacteria</taxon>
        <taxon>Pseudomonadati</taxon>
        <taxon>Myxococcota</taxon>
        <taxon>Polyangia</taxon>
        <taxon>Polyangiales</taxon>
        <taxon>Polyangiaceae</taxon>
        <taxon>Chondromyces</taxon>
    </lineage>
</organism>
<reference evidence="3" key="1">
    <citation type="submission" date="2015-07" db="EMBL/GenBank/DDBJ databases">
        <title>Genome analysis of myxobacterium Chondromyces crocatus Cm c5 reveals a high potential for natural compound synthesis and the genetic basis for the loss of fruiting body formation.</title>
        <authorList>
            <person name="Zaburannyi N."/>
            <person name="Bunk B."/>
            <person name="Maier J."/>
            <person name="Overmann J."/>
            <person name="Mueller R."/>
        </authorList>
    </citation>
    <scope>NUCLEOTIDE SEQUENCE [LARGE SCALE GENOMIC DNA]</scope>
    <source>
        <strain evidence="3">Cm c5</strain>
    </source>
</reference>
<accession>A0A0K1ECD8</accession>
<feature type="region of interest" description="Disordered" evidence="1">
    <location>
        <begin position="30"/>
        <end position="52"/>
    </location>
</feature>
<feature type="chain" id="PRO_5005459230" evidence="2">
    <location>
        <begin position="28"/>
        <end position="92"/>
    </location>
</feature>
<dbReference type="Proteomes" id="UP000067626">
    <property type="component" value="Chromosome"/>
</dbReference>
<evidence type="ECO:0000256" key="1">
    <source>
        <dbReference type="SAM" id="MobiDB-lite"/>
    </source>
</evidence>
<dbReference type="EMBL" id="CP012159">
    <property type="protein sequence ID" value="AKT38347.1"/>
    <property type="molecule type" value="Genomic_DNA"/>
</dbReference>
<dbReference type="AlphaFoldDB" id="A0A0K1ECD8"/>
<evidence type="ECO:0000313" key="4">
    <source>
        <dbReference type="Proteomes" id="UP000067626"/>
    </source>
</evidence>
<keyword evidence="2" id="KW-0732">Signal</keyword>